<keyword evidence="10" id="KW-0496">Mitochondrion</keyword>
<keyword evidence="8" id="KW-0249">Electron transport</keyword>
<evidence type="ECO:0000256" key="15">
    <source>
        <dbReference type="ARBA" id="ARBA00046797"/>
    </source>
</evidence>
<evidence type="ECO:0000313" key="20">
    <source>
        <dbReference type="Proteomes" id="UP000694557"/>
    </source>
</evidence>
<evidence type="ECO:0000256" key="12">
    <source>
        <dbReference type="ARBA" id="ARBA00030328"/>
    </source>
</evidence>
<name>A0A8C7HGB0_ONCKI</name>
<evidence type="ECO:0000256" key="4">
    <source>
        <dbReference type="ARBA" id="ARBA00022448"/>
    </source>
</evidence>
<dbReference type="AlphaFoldDB" id="A0A8C7HGB0"/>
<keyword evidence="20" id="KW-1185">Reference proteome</keyword>
<evidence type="ECO:0000256" key="10">
    <source>
        <dbReference type="ARBA" id="ARBA00023128"/>
    </source>
</evidence>
<dbReference type="Gene3D" id="3.40.50.10260">
    <property type="entry name" value="YjeF N-terminal domain"/>
    <property type="match status" value="1"/>
</dbReference>
<evidence type="ECO:0000256" key="16">
    <source>
        <dbReference type="SAM" id="Coils"/>
    </source>
</evidence>
<evidence type="ECO:0000313" key="19">
    <source>
        <dbReference type="Ensembl" id="ENSOKIP00005058046.1"/>
    </source>
</evidence>
<dbReference type="InterPro" id="IPR036652">
    <property type="entry name" value="YjeF_N_dom_sf"/>
</dbReference>
<evidence type="ECO:0000256" key="5">
    <source>
        <dbReference type="ARBA" id="ARBA00022660"/>
    </source>
</evidence>
<keyword evidence="5" id="KW-0679">Respiratory chain</keyword>
<evidence type="ECO:0000256" key="7">
    <source>
        <dbReference type="ARBA" id="ARBA00022792"/>
    </source>
</evidence>
<evidence type="ECO:0000256" key="14">
    <source>
        <dbReference type="ARBA" id="ARBA00045908"/>
    </source>
</evidence>
<protein>
    <recommendedName>
        <fullName evidence="3">NADH dehydrogenase [ubiquinone] 1 alpha subcomplex subunit 13</fullName>
    </recommendedName>
    <alternativeName>
        <fullName evidence="13">Complex I-B16.6</fullName>
    </alternativeName>
    <alternativeName>
        <fullName evidence="12">NADH-ubiquinone oxidoreductase B16.6 subunit</fullName>
    </alternativeName>
</protein>
<proteinExistence type="inferred from homology"/>
<organism evidence="19 20">
    <name type="scientific">Oncorhynchus kisutch</name>
    <name type="common">Coho salmon</name>
    <name type="synonym">Salmo kisutch</name>
    <dbReference type="NCBI Taxonomy" id="8019"/>
    <lineage>
        <taxon>Eukaryota</taxon>
        <taxon>Metazoa</taxon>
        <taxon>Chordata</taxon>
        <taxon>Craniata</taxon>
        <taxon>Vertebrata</taxon>
        <taxon>Euteleostomi</taxon>
        <taxon>Actinopterygii</taxon>
        <taxon>Neopterygii</taxon>
        <taxon>Teleostei</taxon>
        <taxon>Protacanthopterygii</taxon>
        <taxon>Salmoniformes</taxon>
        <taxon>Salmonidae</taxon>
        <taxon>Salmoninae</taxon>
        <taxon>Oncorhynchus</taxon>
    </lineage>
</organism>
<evidence type="ECO:0000256" key="8">
    <source>
        <dbReference type="ARBA" id="ARBA00022982"/>
    </source>
</evidence>
<comment type="subunit">
    <text evidence="15">Complex I is composed of 45 different subunits. Interacts with CARD15, but not with CARD4. Interacts with STAT3, but not with STAT1, STAT2 and STAT5A. Interacts with OLFM4.</text>
</comment>
<dbReference type="Ensembl" id="ENSOKIT00005061711.1">
    <property type="protein sequence ID" value="ENSOKIP00005058046.1"/>
    <property type="gene ID" value="ENSOKIG00005024891.1"/>
</dbReference>
<evidence type="ECO:0000256" key="17">
    <source>
        <dbReference type="SAM" id="Phobius"/>
    </source>
</evidence>
<keyword evidence="11 17" id="KW-0472">Membrane</keyword>
<feature type="domain" description="YjeF N-terminal" evidence="18">
    <location>
        <begin position="146"/>
        <end position="342"/>
    </location>
</feature>
<keyword evidence="6 17" id="KW-0812">Transmembrane</keyword>
<reference evidence="19" key="1">
    <citation type="submission" date="2025-08" db="UniProtKB">
        <authorList>
            <consortium name="Ensembl"/>
        </authorList>
    </citation>
    <scope>IDENTIFICATION</scope>
</reference>
<comment type="function">
    <text evidence="14">Accessory subunit of the mitochondrial membrane respiratory chain NADH dehydrogenase (Complex I), that is believed not to be involved in catalysis. Complex I functions in the transfer of electrons from NADH to the respiratory chain. The immediate electron acceptor for the enzyme is believed to be ubiquinone. Involved in the interferon/all-trans-retinoic acid (IFN/RA) induced cell death. This apoptotic activity is inhibited by interaction with viral IRF1. Prevents the transactivation of STAT3 target genes. May play a role in CARD15-mediated innate mucosal responses and serve to regulate intestinal epithelial cell responses to microbes.</text>
</comment>
<keyword evidence="7" id="KW-0999">Mitochondrion inner membrane</keyword>
<reference evidence="19" key="2">
    <citation type="submission" date="2025-09" db="UniProtKB">
        <authorList>
            <consortium name="Ensembl"/>
        </authorList>
    </citation>
    <scope>IDENTIFICATION</scope>
</reference>
<dbReference type="InterPro" id="IPR009346">
    <property type="entry name" value="GRIM-19"/>
</dbReference>
<keyword evidence="9 17" id="KW-1133">Transmembrane helix</keyword>
<dbReference type="GO" id="GO:0005743">
    <property type="term" value="C:mitochondrial inner membrane"/>
    <property type="evidence" value="ECO:0007669"/>
    <property type="project" value="UniProtKB-SubCell"/>
</dbReference>
<dbReference type="PANTHER" id="PTHR12966:SF0">
    <property type="entry name" value="NADH DEHYDROGENASE [UBIQUINONE] 1 ALPHA SUBCOMPLEX SUBUNIT 13"/>
    <property type="match status" value="1"/>
</dbReference>
<keyword evidence="16" id="KW-0175">Coiled coil</keyword>
<evidence type="ECO:0000256" key="13">
    <source>
        <dbReference type="ARBA" id="ARBA00031622"/>
    </source>
</evidence>
<evidence type="ECO:0000256" key="9">
    <source>
        <dbReference type="ARBA" id="ARBA00022989"/>
    </source>
</evidence>
<comment type="similarity">
    <text evidence="2">Belongs to the complex I NDUFA13 subunit family.</text>
</comment>
<dbReference type="Pfam" id="PF06212">
    <property type="entry name" value="GRIM-19"/>
    <property type="match status" value="1"/>
</dbReference>
<dbReference type="Proteomes" id="UP000694557">
    <property type="component" value="Unassembled WGS sequence"/>
</dbReference>
<evidence type="ECO:0000256" key="6">
    <source>
        <dbReference type="ARBA" id="ARBA00022692"/>
    </source>
</evidence>
<keyword evidence="4" id="KW-0813">Transport</keyword>
<comment type="subcellular location">
    <subcellularLocation>
        <location evidence="1">Mitochondrion inner membrane</location>
        <topology evidence="1">Single-pass membrane protein</topology>
        <orientation evidence="1">Matrix side</orientation>
    </subcellularLocation>
</comment>
<dbReference type="GO" id="GO:0045271">
    <property type="term" value="C:respiratory chain complex I"/>
    <property type="evidence" value="ECO:0007669"/>
    <property type="project" value="UniProtKB-ARBA"/>
</dbReference>
<evidence type="ECO:0000256" key="11">
    <source>
        <dbReference type="ARBA" id="ARBA00023136"/>
    </source>
</evidence>
<dbReference type="SUPFAM" id="SSF64153">
    <property type="entry name" value="YjeF N-terminal domain-like"/>
    <property type="match status" value="1"/>
</dbReference>
<dbReference type="CDD" id="cd14686">
    <property type="entry name" value="bZIP"/>
    <property type="match status" value="1"/>
</dbReference>
<evidence type="ECO:0000256" key="2">
    <source>
        <dbReference type="ARBA" id="ARBA00007312"/>
    </source>
</evidence>
<evidence type="ECO:0000256" key="3">
    <source>
        <dbReference type="ARBA" id="ARBA00018192"/>
    </source>
</evidence>
<dbReference type="PROSITE" id="PS51385">
    <property type="entry name" value="YJEF_N"/>
    <property type="match status" value="1"/>
</dbReference>
<feature type="coiled-coil region" evidence="16">
    <location>
        <begin position="74"/>
        <end position="101"/>
    </location>
</feature>
<sequence>MAASKVKQDMPPPGGYGPVDYKRNLPKRGLSGYSMLAIGVGVMCFGYWRLFKWNRERRRLQIEELEARIALLPLLQAEQDRRQLRMLRENLEEEAVVMKDVPGWKVGENVFHTDRWVAPLTEELFNLRPREELLHKRFGFLCNEEAAALEAELLGEYRFGPQQLMEIWGHACAIAITKAFPLSSLKRHPTVLVICGPSQNGCIGLACARHLRMFDYMPTVYYPKRSTLALHRDFTVQCEKTDIPFLSFLPAEVQLINDAYNLVVDAILGPETEPSDISEPYSSILLTLRHIRIPIASVDIPSGNQTYTYLSDSIYLQGYQGLKSYPSVLLFVRVGLIPWTCLMMPLFYAAATLCLSYLHSHFNYTFMYVLPQLARLTSAPAHWLTGLSALCPSTRQPLCYATVTLCSSYMHSHFNDTYMYILPQ</sequence>
<feature type="transmembrane region" description="Helical" evidence="17">
    <location>
        <begin position="330"/>
        <end position="358"/>
    </location>
</feature>
<feature type="transmembrane region" description="Helical" evidence="17">
    <location>
        <begin position="30"/>
        <end position="51"/>
    </location>
</feature>
<gene>
    <name evidence="19" type="primary">NDUFA13</name>
</gene>
<dbReference type="Pfam" id="PF03853">
    <property type="entry name" value="YjeF_N"/>
    <property type="match status" value="1"/>
</dbReference>
<evidence type="ECO:0000259" key="18">
    <source>
        <dbReference type="PROSITE" id="PS51385"/>
    </source>
</evidence>
<dbReference type="InterPro" id="IPR004443">
    <property type="entry name" value="YjeF_N_dom"/>
</dbReference>
<evidence type="ECO:0000256" key="1">
    <source>
        <dbReference type="ARBA" id="ARBA00004298"/>
    </source>
</evidence>
<dbReference type="GeneTree" id="ENSGT00390000000719"/>
<accession>A0A8C7HGB0</accession>
<dbReference type="PANTHER" id="PTHR12966">
    <property type="entry name" value="NADH DEHYDROGENASE UBIQUINONE 1 ALPHA SUBCOMPLEX SUBUNIT 13"/>
    <property type="match status" value="1"/>
</dbReference>